<dbReference type="KEGG" id="nmk:CHR53_05140"/>
<feature type="domain" description="HD/PDEase" evidence="1">
    <location>
        <begin position="23"/>
        <end position="130"/>
    </location>
</feature>
<sequence length="178" mass="20445">MDVIDKALQAASKAHEQQYRKGTDIPYIVHPVAVGLILLKAGYREQVVAAGILHDTVEDTDVTLQDLERDFGKEIAELVAGCTEPDKSLSWEQRKEHTIEYLKTASTEIRAIACADKLHNLRSIMNDYEQSGEEVWSRFKRGKVQQKWYYTNIIESLRYVGSFQLVDELEQEVVRLFN</sequence>
<accession>A0A3T0HUJ2</accession>
<evidence type="ECO:0000313" key="2">
    <source>
        <dbReference type="EMBL" id="AZU60697.1"/>
    </source>
</evidence>
<dbReference type="InterPro" id="IPR052194">
    <property type="entry name" value="MESH1"/>
</dbReference>
<dbReference type="EMBL" id="CP022572">
    <property type="protein sequence ID" value="AZU60697.1"/>
    <property type="molecule type" value="Genomic_DNA"/>
</dbReference>
<dbReference type="OrthoDB" id="9802385at2"/>
<evidence type="ECO:0000313" key="3">
    <source>
        <dbReference type="Proteomes" id="UP000282892"/>
    </source>
</evidence>
<organism evidence="2 3">
    <name type="scientific">Neobacillus mesonae</name>
    <dbReference type="NCBI Taxonomy" id="1193713"/>
    <lineage>
        <taxon>Bacteria</taxon>
        <taxon>Bacillati</taxon>
        <taxon>Bacillota</taxon>
        <taxon>Bacilli</taxon>
        <taxon>Bacillales</taxon>
        <taxon>Bacillaceae</taxon>
        <taxon>Neobacillus</taxon>
    </lineage>
</organism>
<dbReference type="AlphaFoldDB" id="A0A3T0HUJ2"/>
<gene>
    <name evidence="2" type="ORF">CHR53_05140</name>
</gene>
<dbReference type="GO" id="GO:0008893">
    <property type="term" value="F:guanosine-3',5'-bis(diphosphate) 3'-diphosphatase activity"/>
    <property type="evidence" value="ECO:0007669"/>
    <property type="project" value="TreeGrafter"/>
</dbReference>
<dbReference type="Proteomes" id="UP000282892">
    <property type="component" value="Chromosome"/>
</dbReference>
<dbReference type="PANTHER" id="PTHR46246:SF1">
    <property type="entry name" value="GUANOSINE-3',5'-BIS(DIPHOSPHATE) 3'-PYROPHOSPHOHYDROLASE MESH1"/>
    <property type="match status" value="1"/>
</dbReference>
<evidence type="ECO:0000259" key="1">
    <source>
        <dbReference type="SMART" id="SM00471"/>
    </source>
</evidence>
<keyword evidence="3" id="KW-1185">Reference proteome</keyword>
<dbReference type="InterPro" id="IPR003607">
    <property type="entry name" value="HD/PDEase_dom"/>
</dbReference>
<dbReference type="Pfam" id="PF13328">
    <property type="entry name" value="HD_4"/>
    <property type="match status" value="1"/>
</dbReference>
<keyword evidence="2" id="KW-0378">Hydrolase</keyword>
<name>A0A3T0HUJ2_9BACI</name>
<dbReference type="SUPFAM" id="SSF109604">
    <property type="entry name" value="HD-domain/PDEase-like"/>
    <property type="match status" value="1"/>
</dbReference>
<dbReference type="STRING" id="1193713.GCA_001636315_03557"/>
<reference evidence="2 3" key="1">
    <citation type="submission" date="2017-07" db="EMBL/GenBank/DDBJ databases">
        <title>The complete genome sequence of Bacillus mesonae strain H20-5, an efficient strain improving plant abiotic stress resistance.</title>
        <authorList>
            <person name="Kim S.Y."/>
            <person name="Song H."/>
            <person name="Sang M.K."/>
            <person name="Weon H.-Y."/>
            <person name="Song J."/>
        </authorList>
    </citation>
    <scope>NUCLEOTIDE SEQUENCE [LARGE SCALE GENOMIC DNA]</scope>
    <source>
        <strain evidence="2 3">H20-5</strain>
    </source>
</reference>
<dbReference type="SMART" id="SM00471">
    <property type="entry name" value="HDc"/>
    <property type="match status" value="1"/>
</dbReference>
<proteinExistence type="predicted"/>
<protein>
    <submittedName>
        <fullName evidence="2">Phosphohydrolase</fullName>
    </submittedName>
</protein>
<dbReference type="Gene3D" id="1.10.3210.10">
    <property type="entry name" value="Hypothetical protein af1432"/>
    <property type="match status" value="1"/>
</dbReference>
<dbReference type="PANTHER" id="PTHR46246">
    <property type="entry name" value="GUANOSINE-3',5'-BIS(DIPHOSPHATE) 3'-PYROPHOSPHOHYDROLASE MESH1"/>
    <property type="match status" value="1"/>
</dbReference>